<reference evidence="1" key="1">
    <citation type="submission" date="2024-03" db="EMBL/GenBank/DDBJ databases">
        <title>Novel Streptomyces species of biotechnological and ecological value are a feature of Machair soil.</title>
        <authorList>
            <person name="Prole J.R."/>
            <person name="Goodfellow M."/>
            <person name="Allenby N."/>
            <person name="Ward A.C."/>
        </authorList>
    </citation>
    <scope>NUCLEOTIDE SEQUENCE</scope>
    <source>
        <strain evidence="1">MS2.AVA.5</strain>
    </source>
</reference>
<dbReference type="Proteomes" id="UP001377168">
    <property type="component" value="Unassembled WGS sequence"/>
</dbReference>
<gene>
    <name evidence="1" type="ORF">WKI67_23235</name>
</gene>
<name>A0ACC6PYC3_9ACTN</name>
<dbReference type="EMBL" id="JBBKAJ010000022">
    <property type="protein sequence ID" value="MEJ8636280.1"/>
    <property type="molecule type" value="Genomic_DNA"/>
</dbReference>
<comment type="caution">
    <text evidence="1">The sequence shown here is derived from an EMBL/GenBank/DDBJ whole genome shotgun (WGS) entry which is preliminary data.</text>
</comment>
<evidence type="ECO:0000313" key="1">
    <source>
        <dbReference type="EMBL" id="MEJ8636280.1"/>
    </source>
</evidence>
<protein>
    <submittedName>
        <fullName evidence="1">RelA/SpoT domain-containing protein</fullName>
    </submittedName>
</protein>
<accession>A0ACC6PYC3</accession>
<keyword evidence="2" id="KW-1185">Reference proteome</keyword>
<proteinExistence type="predicted"/>
<evidence type="ECO:0000313" key="2">
    <source>
        <dbReference type="Proteomes" id="UP001377168"/>
    </source>
</evidence>
<organism evidence="1 2">
    <name type="scientific">Streptomyces achmelvichensis</name>
    <dbReference type="NCBI Taxonomy" id="3134111"/>
    <lineage>
        <taxon>Bacteria</taxon>
        <taxon>Bacillati</taxon>
        <taxon>Actinomycetota</taxon>
        <taxon>Actinomycetes</taxon>
        <taxon>Kitasatosporales</taxon>
        <taxon>Streptomycetaceae</taxon>
        <taxon>Streptomyces</taxon>
    </lineage>
</organism>
<sequence length="430" mass="48355">MRIEAGIAVGLIENFIARYTKEYDFYSQAAQLVAQILERDLRNSGVRCIVTHRAKDIARLEDKCRQRLRRKNYTSVESIFDDIVDLAGVRVALYFPGEQGQAENLVTRLFTILETKAEFADTENDQADRRFSGYEAVHYRVRLKENELNGLDKRYTKARVEIQVASVLMHAWSEVQHDLVYKPLNGDLSAQELAILDQLNGLVIAGEISLKMLQEAGETRVASNERDFLNHYELAAHLLSHASGLLDEPVGDSGLGRVDRLFALLAKLDKRTPANLAPYLKSLHKNLEKRPLAEQVIDALLAEDSSRYVSLSSIDGEVYSPADGQNAEEEALHRQIGVFLSSWIQLEELMRKMFSAEGKSEEDSFVPTSALIRGLTGIEEPIKREIDLLRRTRNNVVHGRNMPGAGLLMEATERVQAIAHYLNSNHNGDG</sequence>